<proteinExistence type="predicted"/>
<evidence type="ECO:0000256" key="1">
    <source>
        <dbReference type="SAM" id="Coils"/>
    </source>
</evidence>
<evidence type="ECO:0000313" key="4">
    <source>
        <dbReference type="Proteomes" id="UP000215914"/>
    </source>
</evidence>
<feature type="coiled-coil region" evidence="1">
    <location>
        <begin position="203"/>
        <end position="237"/>
    </location>
</feature>
<keyword evidence="1" id="KW-0175">Coiled coil</keyword>
<evidence type="ECO:0000256" key="2">
    <source>
        <dbReference type="SAM" id="MobiDB-lite"/>
    </source>
</evidence>
<reference evidence="3" key="1">
    <citation type="journal article" date="2017" name="Nature">
        <title>The sunflower genome provides insights into oil metabolism, flowering and Asterid evolution.</title>
        <authorList>
            <person name="Badouin H."/>
            <person name="Gouzy J."/>
            <person name="Grassa C.J."/>
            <person name="Murat F."/>
            <person name="Staton S.E."/>
            <person name="Cottret L."/>
            <person name="Lelandais-Briere C."/>
            <person name="Owens G.L."/>
            <person name="Carrere S."/>
            <person name="Mayjonade B."/>
            <person name="Legrand L."/>
            <person name="Gill N."/>
            <person name="Kane N.C."/>
            <person name="Bowers J.E."/>
            <person name="Hubner S."/>
            <person name="Bellec A."/>
            <person name="Berard A."/>
            <person name="Berges H."/>
            <person name="Blanchet N."/>
            <person name="Boniface M.C."/>
            <person name="Brunel D."/>
            <person name="Catrice O."/>
            <person name="Chaidir N."/>
            <person name="Claudel C."/>
            <person name="Donnadieu C."/>
            <person name="Faraut T."/>
            <person name="Fievet G."/>
            <person name="Helmstetter N."/>
            <person name="King M."/>
            <person name="Knapp S.J."/>
            <person name="Lai Z."/>
            <person name="Le Paslier M.C."/>
            <person name="Lippi Y."/>
            <person name="Lorenzon L."/>
            <person name="Mandel J.R."/>
            <person name="Marage G."/>
            <person name="Marchand G."/>
            <person name="Marquand E."/>
            <person name="Bret-Mestries E."/>
            <person name="Morien E."/>
            <person name="Nambeesan S."/>
            <person name="Nguyen T."/>
            <person name="Pegot-Espagnet P."/>
            <person name="Pouilly N."/>
            <person name="Raftis F."/>
            <person name="Sallet E."/>
            <person name="Schiex T."/>
            <person name="Thomas J."/>
            <person name="Vandecasteele C."/>
            <person name="Vares D."/>
            <person name="Vear F."/>
            <person name="Vautrin S."/>
            <person name="Crespi M."/>
            <person name="Mangin B."/>
            <person name="Burke J.M."/>
            <person name="Salse J."/>
            <person name="Munos S."/>
            <person name="Vincourt P."/>
            <person name="Rieseberg L.H."/>
            <person name="Langlade N.B."/>
        </authorList>
    </citation>
    <scope>NUCLEOTIDE SEQUENCE</scope>
    <source>
        <tissue evidence="3">Leaves</tissue>
    </source>
</reference>
<organism evidence="3 4">
    <name type="scientific">Helianthus annuus</name>
    <name type="common">Common sunflower</name>
    <dbReference type="NCBI Taxonomy" id="4232"/>
    <lineage>
        <taxon>Eukaryota</taxon>
        <taxon>Viridiplantae</taxon>
        <taxon>Streptophyta</taxon>
        <taxon>Embryophyta</taxon>
        <taxon>Tracheophyta</taxon>
        <taxon>Spermatophyta</taxon>
        <taxon>Magnoliopsida</taxon>
        <taxon>eudicotyledons</taxon>
        <taxon>Gunneridae</taxon>
        <taxon>Pentapetalae</taxon>
        <taxon>asterids</taxon>
        <taxon>campanulids</taxon>
        <taxon>Asterales</taxon>
        <taxon>Asteraceae</taxon>
        <taxon>Asteroideae</taxon>
        <taxon>Heliantheae alliance</taxon>
        <taxon>Heliantheae</taxon>
        <taxon>Helianthus</taxon>
    </lineage>
</organism>
<dbReference type="Gramene" id="mRNA:HanXRQr2_Chr16g0755231">
    <property type="protein sequence ID" value="mRNA:HanXRQr2_Chr16g0755231"/>
    <property type="gene ID" value="HanXRQr2_Chr16g0755231"/>
</dbReference>
<sequence>MHENVSGFGAAGKEGEEQPPIQPHETELDYYYRSYSARRSFNVHHPPWGILQVDENQFASMLVGGSIIANAILEDYTSMARREEETIQRREKAEALMKNAQAAEERLEKQKAEFETLKKTEEWVASSGLKQELNNLKAVNTTLVKEKTAAEADAKEAEARSAATLKEAEVRVAVKELKDANADRSKLSKAIEGSPVKTRETILGDVTLRATEAKARARQAEEDRDGLATSIAQLTSDRAWMRQFGIGHIVEAILDAPENTAVVADVNECMCQAGFKAGYN</sequence>
<dbReference type="Proteomes" id="UP000215914">
    <property type="component" value="Unassembled WGS sequence"/>
</dbReference>
<reference evidence="3" key="2">
    <citation type="submission" date="2020-06" db="EMBL/GenBank/DDBJ databases">
        <title>Helianthus annuus Genome sequencing and assembly Release 2.</title>
        <authorList>
            <person name="Gouzy J."/>
            <person name="Langlade N."/>
            <person name="Munos S."/>
        </authorList>
    </citation>
    <scope>NUCLEOTIDE SEQUENCE</scope>
    <source>
        <tissue evidence="3">Leaves</tissue>
    </source>
</reference>
<name>A0A9K3GZ72_HELAN</name>
<feature type="coiled-coil region" evidence="1">
    <location>
        <begin position="83"/>
        <end position="167"/>
    </location>
</feature>
<gene>
    <name evidence="3" type="ORF">HanXRQr2_Chr16g0755231</name>
</gene>
<feature type="region of interest" description="Disordered" evidence="2">
    <location>
        <begin position="1"/>
        <end position="24"/>
    </location>
</feature>
<dbReference type="EMBL" id="MNCJ02000331">
    <property type="protein sequence ID" value="KAF5760588.1"/>
    <property type="molecule type" value="Genomic_DNA"/>
</dbReference>
<evidence type="ECO:0000313" key="3">
    <source>
        <dbReference type="EMBL" id="KAF5760588.1"/>
    </source>
</evidence>
<keyword evidence="4" id="KW-1185">Reference proteome</keyword>
<protein>
    <submittedName>
        <fullName evidence="3">Uncharacterized protein</fullName>
    </submittedName>
</protein>
<accession>A0A9K3GZ72</accession>
<dbReference type="AlphaFoldDB" id="A0A9K3GZ72"/>
<comment type="caution">
    <text evidence="3">The sequence shown here is derived from an EMBL/GenBank/DDBJ whole genome shotgun (WGS) entry which is preliminary data.</text>
</comment>